<dbReference type="SFLD" id="SFLDG01129">
    <property type="entry name" value="C1.5:_HAD__Beta-PGM__Phosphata"/>
    <property type="match status" value="1"/>
</dbReference>
<keyword evidence="4" id="KW-0460">Magnesium</keyword>
<dbReference type="Proteomes" id="UP001152879">
    <property type="component" value="Unassembled WGS sequence"/>
</dbReference>
<dbReference type="GO" id="GO:0044281">
    <property type="term" value="P:small molecule metabolic process"/>
    <property type="evidence" value="ECO:0007669"/>
    <property type="project" value="UniProtKB-ARBA"/>
</dbReference>
<keyword evidence="2" id="KW-0479">Metal-binding</keyword>
<reference evidence="5" key="1">
    <citation type="submission" date="2022-07" db="EMBL/GenBank/DDBJ databases">
        <title>Whole Genome Sequencing of Streptococcus suis.</title>
        <authorList>
            <person name="Dai X."/>
            <person name="Huang J."/>
            <person name="Wang L."/>
        </authorList>
    </citation>
    <scope>NUCLEOTIDE SEQUENCE</scope>
    <source>
        <strain evidence="5">SFB2</strain>
    </source>
</reference>
<dbReference type="GO" id="GO:0016791">
    <property type="term" value="F:phosphatase activity"/>
    <property type="evidence" value="ECO:0007669"/>
    <property type="project" value="TreeGrafter"/>
</dbReference>
<dbReference type="Gene3D" id="1.10.150.240">
    <property type="entry name" value="Putative phosphatase, domain 2"/>
    <property type="match status" value="1"/>
</dbReference>
<dbReference type="PANTHER" id="PTHR46470:SF2">
    <property type="entry name" value="GLYCERALDEHYDE 3-PHOSPHATE PHOSPHATASE"/>
    <property type="match status" value="1"/>
</dbReference>
<keyword evidence="3 5" id="KW-0378">Hydrolase</keyword>
<dbReference type="InterPro" id="IPR041492">
    <property type="entry name" value="HAD_2"/>
</dbReference>
<dbReference type="PANTHER" id="PTHR46470">
    <property type="entry name" value="N-ACYLNEURAMINATE-9-PHOSPHATASE"/>
    <property type="match status" value="1"/>
</dbReference>
<evidence type="ECO:0000256" key="4">
    <source>
        <dbReference type="ARBA" id="ARBA00022842"/>
    </source>
</evidence>
<organism evidence="5 6">
    <name type="scientific">Streptococcus suis</name>
    <dbReference type="NCBI Taxonomy" id="1307"/>
    <lineage>
        <taxon>Bacteria</taxon>
        <taxon>Bacillati</taxon>
        <taxon>Bacillota</taxon>
        <taxon>Bacilli</taxon>
        <taxon>Lactobacillales</taxon>
        <taxon>Streptococcaceae</taxon>
        <taxon>Streptococcus</taxon>
    </lineage>
</organism>
<dbReference type="InterPro" id="IPR023214">
    <property type="entry name" value="HAD_sf"/>
</dbReference>
<dbReference type="GO" id="GO:0046872">
    <property type="term" value="F:metal ion binding"/>
    <property type="evidence" value="ECO:0007669"/>
    <property type="project" value="UniProtKB-KW"/>
</dbReference>
<dbReference type="InterPro" id="IPR036412">
    <property type="entry name" value="HAD-like_sf"/>
</dbReference>
<evidence type="ECO:0000256" key="2">
    <source>
        <dbReference type="ARBA" id="ARBA00022723"/>
    </source>
</evidence>
<dbReference type="NCBIfam" id="TIGR01549">
    <property type="entry name" value="HAD-SF-IA-v1"/>
    <property type="match status" value="1"/>
</dbReference>
<dbReference type="InterPro" id="IPR023198">
    <property type="entry name" value="PGP-like_dom2"/>
</dbReference>
<evidence type="ECO:0000313" key="6">
    <source>
        <dbReference type="Proteomes" id="UP001152879"/>
    </source>
</evidence>
<gene>
    <name evidence="5" type="ORF">NOL15_06480</name>
</gene>
<dbReference type="InterPro" id="IPR006439">
    <property type="entry name" value="HAD-SF_hydro_IA"/>
</dbReference>
<dbReference type="Gene3D" id="3.40.50.1000">
    <property type="entry name" value="HAD superfamily/HAD-like"/>
    <property type="match status" value="1"/>
</dbReference>
<evidence type="ECO:0000256" key="1">
    <source>
        <dbReference type="ARBA" id="ARBA00001946"/>
    </source>
</evidence>
<dbReference type="EMBL" id="JANFML010000017">
    <property type="protein sequence ID" value="MDG4512489.1"/>
    <property type="molecule type" value="Genomic_DNA"/>
</dbReference>
<dbReference type="SUPFAM" id="SSF56784">
    <property type="entry name" value="HAD-like"/>
    <property type="match status" value="1"/>
</dbReference>
<comment type="caution">
    <text evidence="5">The sequence shown here is derived from an EMBL/GenBank/DDBJ whole genome shotgun (WGS) entry which is preliminary data.</text>
</comment>
<evidence type="ECO:0000256" key="3">
    <source>
        <dbReference type="ARBA" id="ARBA00022801"/>
    </source>
</evidence>
<proteinExistence type="predicted"/>
<sequence length="232" mass="26537">MIESIFFDLGSTLLDEEAAYGYHMDKCVKKLESLDIEVSSDSYKKKMVEYAHKSLDPIRATWQYFAPTEPRPLWTNEGVSLYPETIDALEKLSQNYQLGIIAHQSATVRALLEEWGVESYFQLIILSLSEEVGLSKPDSTIFKLALQKANTTAIRIIYVGDRYDNDIVPAKSLGIRAVRILTGMGRFAVEDMEWKSDWQLHSIQELTTIFKKKKKTRLNILSLVFTCIRTSL</sequence>
<dbReference type="InterPro" id="IPR051400">
    <property type="entry name" value="HAD-like_hydrolase"/>
</dbReference>
<comment type="cofactor">
    <cofactor evidence="1">
        <name>Mg(2+)</name>
        <dbReference type="ChEBI" id="CHEBI:18420"/>
    </cofactor>
</comment>
<dbReference type="Pfam" id="PF13419">
    <property type="entry name" value="HAD_2"/>
    <property type="match status" value="1"/>
</dbReference>
<evidence type="ECO:0000313" key="5">
    <source>
        <dbReference type="EMBL" id="MDG4512489.1"/>
    </source>
</evidence>
<dbReference type="SFLD" id="SFLDS00003">
    <property type="entry name" value="Haloacid_Dehalogenase"/>
    <property type="match status" value="1"/>
</dbReference>
<accession>A0A9X4MKQ6</accession>
<dbReference type="AlphaFoldDB" id="A0A9X4MKQ6"/>
<name>A0A9X4MKQ6_STRSU</name>
<protein>
    <submittedName>
        <fullName evidence="5">HAD family hydrolase</fullName>
    </submittedName>
</protein>